<dbReference type="Pfam" id="PF10431">
    <property type="entry name" value="ClpB_D2-small"/>
    <property type="match status" value="1"/>
</dbReference>
<dbReference type="InterPro" id="IPR036628">
    <property type="entry name" value="Clp_N_dom_sf"/>
</dbReference>
<feature type="region of interest" description="Disordered" evidence="5">
    <location>
        <begin position="143"/>
        <end position="168"/>
    </location>
</feature>
<reference evidence="7" key="1">
    <citation type="submission" date="2018-05" db="EMBL/GenBank/DDBJ databases">
        <authorList>
            <person name="Lanie J.A."/>
            <person name="Ng W.-L."/>
            <person name="Kazmierczak K.M."/>
            <person name="Andrzejewski T.M."/>
            <person name="Davidsen T.M."/>
            <person name="Wayne K.J."/>
            <person name="Tettelin H."/>
            <person name="Glass J.I."/>
            <person name="Rusch D."/>
            <person name="Podicherti R."/>
            <person name="Tsui H.-C.T."/>
            <person name="Winkler M.E."/>
        </authorList>
    </citation>
    <scope>NUCLEOTIDE SEQUENCE</scope>
</reference>
<dbReference type="SUPFAM" id="SSF81923">
    <property type="entry name" value="Double Clp-N motif"/>
    <property type="match status" value="1"/>
</dbReference>
<dbReference type="InterPro" id="IPR050130">
    <property type="entry name" value="ClpA_ClpB"/>
</dbReference>
<dbReference type="CDD" id="cd19499">
    <property type="entry name" value="RecA-like_ClpB_Hsp104-like"/>
    <property type="match status" value="1"/>
</dbReference>
<dbReference type="InterPro" id="IPR019489">
    <property type="entry name" value="Clp_ATPase_C"/>
</dbReference>
<evidence type="ECO:0000256" key="4">
    <source>
        <dbReference type="ARBA" id="ARBA00023186"/>
    </source>
</evidence>
<dbReference type="PROSITE" id="PS51903">
    <property type="entry name" value="CLP_R"/>
    <property type="match status" value="1"/>
</dbReference>
<dbReference type="NCBIfam" id="TIGR02639">
    <property type="entry name" value="ClpA"/>
    <property type="match status" value="1"/>
</dbReference>
<dbReference type="SMART" id="SM01086">
    <property type="entry name" value="ClpB_D2-small"/>
    <property type="match status" value="1"/>
</dbReference>
<dbReference type="SUPFAM" id="SSF52540">
    <property type="entry name" value="P-loop containing nucleoside triphosphate hydrolases"/>
    <property type="match status" value="2"/>
</dbReference>
<keyword evidence="4" id="KW-0143">Chaperone</keyword>
<dbReference type="InterPro" id="IPR003959">
    <property type="entry name" value="ATPase_AAA_core"/>
</dbReference>
<dbReference type="InterPro" id="IPR003593">
    <property type="entry name" value="AAA+_ATPase"/>
</dbReference>
<sequence length="748" mass="83598">MFTKDLEMCLMAAQSEAIDRRHEYLCVEHILFALLHNDAGLHVIRSCGGDTNLIKQDLEDFFSQQEEVDENKLPRQTRAVQRVLHLAIMHVNSSGKASADVGDVLVAIHRESQSYASYFLQKQDITRLDLLNYISHGIAKVPVEEEEGEGHDYEGAEEEEEDGEQARPEQNPLKLYTQNLCQLAAENRIDPLIGRENEISRTLQILCRRHKNNPIFVGDPGVGKTAVAEGLALQIFNGDIPEMLEGTEVFTLDIGALLAGTKFRGDFEQRIKAVLKALEKRPGSILFIDEIHTIIGAGATSGGSMDVSNLLKPALAKGEIRCIGSTTYEEYKKIFEKDRALSRRFQKIDITEPSLAETIKILKGLKSRYEKHHHLHYSSGSIKTAAELSEKYINERYLPDKAIDVIDEAGSLVRLRPGKQRKTVGVQDIEKVIASMARVPVERMNSSDKDKLRELEKELKMQVFGQDEAIGTLVQAIKRSRAGLHHPDHPIGSFLFTGPTGVGKTELAKQLAFTMGINFERFDMSEYMEKHTVSRLIGAPPGYVGFDQGGLLTDAVRKNPHCVILLDEIEKAHPDIFNILLQVMDHATLTDNNGREADFRNVVLVMTSNVGAKEMSSAIIGFGESTPKGPSKKAIEKTFSPEFRNRLDSIISFEGLPEDVVLMVVEKMLVELEVKLQQQKVIINVTDAAKTWLAEKGYDPIFGARPMRRTIQREIETVLADEVLFGKLENGGEVSIGLKKDQLNFKYS</sequence>
<evidence type="ECO:0000256" key="1">
    <source>
        <dbReference type="ARBA" id="ARBA00022737"/>
    </source>
</evidence>
<dbReference type="SMART" id="SM00382">
    <property type="entry name" value="AAA"/>
    <property type="match status" value="2"/>
</dbReference>
<feature type="domain" description="Clp R" evidence="6">
    <location>
        <begin position="1"/>
        <end position="141"/>
    </location>
</feature>
<dbReference type="PROSITE" id="PS00871">
    <property type="entry name" value="CLPAB_2"/>
    <property type="match status" value="1"/>
</dbReference>
<dbReference type="InterPro" id="IPR028299">
    <property type="entry name" value="ClpA/B_CS2"/>
</dbReference>
<dbReference type="InterPro" id="IPR041546">
    <property type="entry name" value="ClpA/ClpB_AAA_lid"/>
</dbReference>
<dbReference type="EMBL" id="UINC01000443">
    <property type="protein sequence ID" value="SUZ55400.1"/>
    <property type="molecule type" value="Genomic_DNA"/>
</dbReference>
<dbReference type="Gene3D" id="1.10.8.60">
    <property type="match status" value="2"/>
</dbReference>
<dbReference type="FunFam" id="3.40.50.300:FF:000025">
    <property type="entry name" value="ATP-dependent Clp protease subunit"/>
    <property type="match status" value="1"/>
</dbReference>
<evidence type="ECO:0000256" key="5">
    <source>
        <dbReference type="SAM" id="MobiDB-lite"/>
    </source>
</evidence>
<dbReference type="AlphaFoldDB" id="A0A381NLK5"/>
<dbReference type="PRINTS" id="PR00300">
    <property type="entry name" value="CLPPROTEASEA"/>
</dbReference>
<dbReference type="GO" id="GO:0034605">
    <property type="term" value="P:cellular response to heat"/>
    <property type="evidence" value="ECO:0007669"/>
    <property type="project" value="TreeGrafter"/>
</dbReference>
<dbReference type="Gene3D" id="3.40.50.300">
    <property type="entry name" value="P-loop containing nucleotide triphosphate hydrolases"/>
    <property type="match status" value="2"/>
</dbReference>
<dbReference type="GO" id="GO:0005524">
    <property type="term" value="F:ATP binding"/>
    <property type="evidence" value="ECO:0007669"/>
    <property type="project" value="UniProtKB-KW"/>
</dbReference>
<keyword evidence="3" id="KW-0067">ATP-binding</keyword>
<proteinExistence type="predicted"/>
<dbReference type="Gene3D" id="1.10.1780.10">
    <property type="entry name" value="Clp, N-terminal domain"/>
    <property type="match status" value="1"/>
</dbReference>
<dbReference type="PANTHER" id="PTHR11638">
    <property type="entry name" value="ATP-DEPENDENT CLP PROTEASE"/>
    <property type="match status" value="1"/>
</dbReference>
<dbReference type="GO" id="GO:0005737">
    <property type="term" value="C:cytoplasm"/>
    <property type="evidence" value="ECO:0007669"/>
    <property type="project" value="TreeGrafter"/>
</dbReference>
<feature type="compositionally biased region" description="Acidic residues" evidence="5">
    <location>
        <begin position="144"/>
        <end position="163"/>
    </location>
</feature>
<gene>
    <name evidence="7" type="ORF">METZ01_LOCUS8254</name>
</gene>
<dbReference type="FunFam" id="1.10.8.60:FF:000011">
    <property type="entry name" value="ATP-dependent Clp protease ATP-binding subunit"/>
    <property type="match status" value="1"/>
</dbReference>
<evidence type="ECO:0000256" key="3">
    <source>
        <dbReference type="ARBA" id="ARBA00022840"/>
    </source>
</evidence>
<evidence type="ECO:0000259" key="6">
    <source>
        <dbReference type="PROSITE" id="PS51903"/>
    </source>
</evidence>
<organism evidence="7">
    <name type="scientific">marine metagenome</name>
    <dbReference type="NCBI Taxonomy" id="408172"/>
    <lineage>
        <taxon>unclassified sequences</taxon>
        <taxon>metagenomes</taxon>
        <taxon>ecological metagenomes</taxon>
    </lineage>
</organism>
<dbReference type="PANTHER" id="PTHR11638:SF111">
    <property type="entry name" value="ATP-DEPENDENT CLP PROTEASE ATP-BINDING SUBUNIT CLPA"/>
    <property type="match status" value="1"/>
</dbReference>
<keyword evidence="2" id="KW-0547">Nucleotide-binding</keyword>
<dbReference type="InterPro" id="IPR004176">
    <property type="entry name" value="Clp_R_N"/>
</dbReference>
<protein>
    <recommendedName>
        <fullName evidence="6">Clp R domain-containing protein</fullName>
    </recommendedName>
</protein>
<evidence type="ECO:0000313" key="7">
    <source>
        <dbReference type="EMBL" id="SUZ55400.1"/>
    </source>
</evidence>
<dbReference type="CDD" id="cd00009">
    <property type="entry name" value="AAA"/>
    <property type="match status" value="1"/>
</dbReference>
<dbReference type="GO" id="GO:0016887">
    <property type="term" value="F:ATP hydrolysis activity"/>
    <property type="evidence" value="ECO:0007669"/>
    <property type="project" value="InterPro"/>
</dbReference>
<dbReference type="Pfam" id="PF07724">
    <property type="entry name" value="AAA_2"/>
    <property type="match status" value="1"/>
</dbReference>
<keyword evidence="1" id="KW-0677">Repeat</keyword>
<dbReference type="InterPro" id="IPR027417">
    <property type="entry name" value="P-loop_NTPase"/>
</dbReference>
<dbReference type="Pfam" id="PF02861">
    <property type="entry name" value="Clp_N"/>
    <property type="match status" value="1"/>
</dbReference>
<accession>A0A381NLK5</accession>
<dbReference type="InterPro" id="IPR001270">
    <property type="entry name" value="ClpA/B"/>
</dbReference>
<evidence type="ECO:0000256" key="2">
    <source>
        <dbReference type="ARBA" id="ARBA00022741"/>
    </source>
</evidence>
<dbReference type="GO" id="GO:0043335">
    <property type="term" value="P:protein unfolding"/>
    <property type="evidence" value="ECO:0007669"/>
    <property type="project" value="InterPro"/>
</dbReference>
<dbReference type="InterPro" id="IPR013461">
    <property type="entry name" value="ClpA"/>
</dbReference>
<dbReference type="Pfam" id="PF17871">
    <property type="entry name" value="AAA_lid_9"/>
    <property type="match status" value="1"/>
</dbReference>
<name>A0A381NLK5_9ZZZZ</name>
<dbReference type="Pfam" id="PF00004">
    <property type="entry name" value="AAA"/>
    <property type="match status" value="1"/>
</dbReference>